<sequence>MKYFIYTLLACLLCTACSSSSDSTTDSLLKDITLDIHLKHPTLVTRRQKLYVTVYDQKNSNVVQSKEIEKLENQQVNLKVTPDTPLLLKVEAKQGNTVKSSIYEQSIVASEKGTNFDITASLTTFNRINSGLLRNCVMCHTANLAEQNGHLALDKDVAYDNLVNQQAHKTTMMRVTPKDLDNSYLLKVLKKEVSWNHQYEVLDPVEVEILETWIKEGALKN</sequence>
<reference evidence="1" key="1">
    <citation type="submission" date="2021-08" db="EMBL/GenBank/DDBJ databases">
        <title>Novel anaerobic bacterium isolated from sea squirt in East Sea, Republic of Korea.</title>
        <authorList>
            <person name="Nguyen T.H."/>
            <person name="Li Z."/>
            <person name="Lee Y.-J."/>
            <person name="Ko J."/>
            <person name="Kim S.-G."/>
        </authorList>
    </citation>
    <scope>NUCLEOTIDE SEQUENCE</scope>
    <source>
        <strain evidence="1">KCTC 25031</strain>
    </source>
</reference>
<keyword evidence="2" id="KW-1185">Reference proteome</keyword>
<evidence type="ECO:0000313" key="2">
    <source>
        <dbReference type="Proteomes" id="UP000826212"/>
    </source>
</evidence>
<proteinExistence type="predicted"/>
<protein>
    <submittedName>
        <fullName evidence="1">Uncharacterized protein</fullName>
    </submittedName>
</protein>
<organism evidence="1 2">
    <name type="scientific">Halosquirtibacter laminarini</name>
    <dbReference type="NCBI Taxonomy" id="3374600"/>
    <lineage>
        <taxon>Bacteria</taxon>
        <taxon>Pseudomonadati</taxon>
        <taxon>Bacteroidota</taxon>
        <taxon>Bacteroidia</taxon>
        <taxon>Marinilabiliales</taxon>
        <taxon>Prolixibacteraceae</taxon>
        <taxon>Halosquirtibacter</taxon>
    </lineage>
</organism>
<gene>
    <name evidence="1" type="ORF">K4L44_16245</name>
</gene>
<name>A0AC61NEP7_9BACT</name>
<accession>A0AC61NEP7</accession>
<evidence type="ECO:0000313" key="1">
    <source>
        <dbReference type="EMBL" id="QZE14058.1"/>
    </source>
</evidence>
<dbReference type="Proteomes" id="UP000826212">
    <property type="component" value="Chromosome"/>
</dbReference>
<dbReference type="EMBL" id="CP081303">
    <property type="protein sequence ID" value="QZE14058.1"/>
    <property type="molecule type" value="Genomic_DNA"/>
</dbReference>